<dbReference type="InterPro" id="IPR029787">
    <property type="entry name" value="Nucleotide_cyclase"/>
</dbReference>
<sequence length="229" mass="25512">MTLKTDLESEVKKIFRSQWTTRDGTVIPGDDSVTLGNDAVKIDATVLYADLADSTDMVDGYKPEFAAEVYKTFLHCSAKIIRAEGGEITAYDGDRIMAVYIGDSKNTNAVRTSMKIAWAVEYIVQPALKSIYTKTDFQVKHVCGVDTSKLFVAKTGVRGANDLVWVGRAANYAAKLSAFSSDCSKYITESVYSSMNDKVKYSNGTNMWQEYGQLNGEKVYKSTWWWSID</sequence>
<dbReference type="Proteomes" id="UP000188543">
    <property type="component" value="Unassembled WGS sequence"/>
</dbReference>
<comment type="caution">
    <text evidence="1">The sequence shown here is derived from an EMBL/GenBank/DDBJ whole genome shotgun (WGS) entry which is preliminary data.</text>
</comment>
<evidence type="ECO:0000313" key="1">
    <source>
        <dbReference type="EMBL" id="ONU88757.1"/>
    </source>
</evidence>
<evidence type="ECO:0000313" key="2">
    <source>
        <dbReference type="Proteomes" id="UP000188543"/>
    </source>
</evidence>
<proteinExistence type="predicted"/>
<dbReference type="Gene3D" id="3.30.70.1230">
    <property type="entry name" value="Nucleotide cyclase"/>
    <property type="match status" value="1"/>
</dbReference>
<dbReference type="SUPFAM" id="SSF55073">
    <property type="entry name" value="Nucleotide cyclase"/>
    <property type="match status" value="1"/>
</dbReference>
<reference evidence="1 2" key="1">
    <citation type="submission" date="2016-08" db="EMBL/GenBank/DDBJ databases">
        <authorList>
            <person name="Seilhamer J.J."/>
        </authorList>
    </citation>
    <scope>NUCLEOTIDE SEQUENCE [LARGE SCALE GENOMIC DNA]</scope>
    <source>
        <strain evidence="1 2">VC14762</strain>
    </source>
</reference>
<organism evidence="1 2">
    <name type="scientific">Burkholderia cenocepacia</name>
    <dbReference type="NCBI Taxonomy" id="95486"/>
    <lineage>
        <taxon>Bacteria</taxon>
        <taxon>Pseudomonadati</taxon>
        <taxon>Pseudomonadota</taxon>
        <taxon>Betaproteobacteria</taxon>
        <taxon>Burkholderiales</taxon>
        <taxon>Burkholderiaceae</taxon>
        <taxon>Burkholderia</taxon>
        <taxon>Burkholderia cepacia complex</taxon>
    </lineage>
</organism>
<gene>
    <name evidence="1" type="ORF">A8E72_10510</name>
</gene>
<dbReference type="AlphaFoldDB" id="A0A1V2W6V7"/>
<accession>A0A1V2W6V7</accession>
<name>A0A1V2W6V7_9BURK</name>
<dbReference type="OrthoDB" id="9807521at2"/>
<dbReference type="EMBL" id="MUTJ01000034">
    <property type="protein sequence ID" value="ONU88757.1"/>
    <property type="molecule type" value="Genomic_DNA"/>
</dbReference>
<protein>
    <submittedName>
        <fullName evidence="1">Adenylate/guanylate cyclase domain-containing protein</fullName>
    </submittedName>
</protein>
<dbReference type="RefSeq" id="WP_077019635.1">
    <property type="nucleotide sequence ID" value="NZ_CADETK010000007.1"/>
</dbReference>